<dbReference type="InterPro" id="IPR011333">
    <property type="entry name" value="SKP1/BTB/POZ_sf"/>
</dbReference>
<feature type="region of interest" description="Disordered" evidence="1">
    <location>
        <begin position="219"/>
        <end position="289"/>
    </location>
</feature>
<dbReference type="STRING" id="578458.D8QAF0"/>
<gene>
    <name evidence="2" type="ORF">SCHCODRAFT_85623</name>
</gene>
<dbReference type="Gene3D" id="3.30.710.10">
    <property type="entry name" value="Potassium Channel Kv1.1, Chain A"/>
    <property type="match status" value="1"/>
</dbReference>
<organism evidence="3">
    <name type="scientific">Schizophyllum commune (strain H4-8 / FGSC 9210)</name>
    <name type="common">Split gill fungus</name>
    <dbReference type="NCBI Taxonomy" id="578458"/>
    <lineage>
        <taxon>Eukaryota</taxon>
        <taxon>Fungi</taxon>
        <taxon>Dikarya</taxon>
        <taxon>Basidiomycota</taxon>
        <taxon>Agaricomycotina</taxon>
        <taxon>Agaricomycetes</taxon>
        <taxon>Agaricomycetidae</taxon>
        <taxon>Agaricales</taxon>
        <taxon>Schizophyllaceae</taxon>
        <taxon>Schizophyllum</taxon>
    </lineage>
</organism>
<sequence>MVGILESFDTMNVSPSSPDPAVSARPTVNHERFSDMDTRSVKFKLDDGTMYNVLRHFFEQSASFVEEYLSAGDVDVVELKGVSRADFDRFLSYMFPSSLGKCDITTSEEWLSILRLADKWRFTDLRAHALGMLKSTASPIDRILIAREFDVPDWLLPAFIDICMAPDPPSEAEAEQLGLSALVKIGRVREQYVRIGGGLHPEHDLVIIRQTVIDEGLVSKPIKPKKDPRQQPLRSAMKAPGRRLGGLGSIGGGTQLPYEDSSVSSTESSSDESEQDFRPRWGNGTKASLDGLGSVKVSKAMRDDDDMLPPIPFAPLSESVQALAASRWTHRPGPKEGGYYEIIHESTC</sequence>
<dbReference type="GeneID" id="9592467"/>
<dbReference type="Proteomes" id="UP000007431">
    <property type="component" value="Unassembled WGS sequence"/>
</dbReference>
<evidence type="ECO:0000256" key="1">
    <source>
        <dbReference type="SAM" id="MobiDB-lite"/>
    </source>
</evidence>
<dbReference type="InParanoid" id="D8QAF0"/>
<dbReference type="AlphaFoldDB" id="D8QAF0"/>
<reference evidence="2 3" key="1">
    <citation type="journal article" date="2010" name="Nat. Biotechnol.">
        <title>Genome sequence of the model mushroom Schizophyllum commune.</title>
        <authorList>
            <person name="Ohm R.A."/>
            <person name="de Jong J.F."/>
            <person name="Lugones L.G."/>
            <person name="Aerts A."/>
            <person name="Kothe E."/>
            <person name="Stajich J.E."/>
            <person name="de Vries R.P."/>
            <person name="Record E."/>
            <person name="Levasseur A."/>
            <person name="Baker S.E."/>
            <person name="Bartholomew K.A."/>
            <person name="Coutinho P.M."/>
            <person name="Erdmann S."/>
            <person name="Fowler T.J."/>
            <person name="Gathman A.C."/>
            <person name="Lombard V."/>
            <person name="Henrissat B."/>
            <person name="Knabe N."/>
            <person name="Kuees U."/>
            <person name="Lilly W.W."/>
            <person name="Lindquist E."/>
            <person name="Lucas S."/>
            <person name="Magnuson J.K."/>
            <person name="Piumi F."/>
            <person name="Raudaskoski M."/>
            <person name="Salamov A."/>
            <person name="Schmutz J."/>
            <person name="Schwarze F.W.M.R."/>
            <person name="vanKuyk P.A."/>
            <person name="Horton J.S."/>
            <person name="Grigoriev I.V."/>
            <person name="Woesten H.A.B."/>
        </authorList>
    </citation>
    <scope>NUCLEOTIDE SEQUENCE [LARGE SCALE GENOMIC DNA]</scope>
    <source>
        <strain evidence="3">H4-8 / FGSC 9210</strain>
    </source>
</reference>
<feature type="compositionally biased region" description="Gly residues" evidence="1">
    <location>
        <begin position="243"/>
        <end position="254"/>
    </location>
</feature>
<dbReference type="KEGG" id="scm:SCHCO_02630666"/>
<dbReference type="VEuPathDB" id="FungiDB:SCHCODRAFT_02630666"/>
<dbReference type="HOGENOM" id="CLU_797299_0_0_1"/>
<dbReference type="OrthoDB" id="3223751at2759"/>
<name>D8QAF0_SCHCM</name>
<proteinExistence type="predicted"/>
<accession>D8QAF0</accession>
<dbReference type="RefSeq" id="XP_003030292.1">
    <property type="nucleotide sequence ID" value="XM_003030246.1"/>
</dbReference>
<feature type="compositionally biased region" description="Low complexity" evidence="1">
    <location>
        <begin position="259"/>
        <end position="268"/>
    </location>
</feature>
<protein>
    <submittedName>
        <fullName evidence="2">Expressed protein</fullName>
    </submittedName>
</protein>
<dbReference type="eggNOG" id="ENOG502SUFV">
    <property type="taxonomic scope" value="Eukaryota"/>
</dbReference>
<evidence type="ECO:0000313" key="2">
    <source>
        <dbReference type="EMBL" id="EFI95389.1"/>
    </source>
</evidence>
<keyword evidence="3" id="KW-1185">Reference proteome</keyword>
<evidence type="ECO:0000313" key="3">
    <source>
        <dbReference type="Proteomes" id="UP000007431"/>
    </source>
</evidence>
<dbReference type="EMBL" id="GL377308">
    <property type="protein sequence ID" value="EFI95389.1"/>
    <property type="molecule type" value="Genomic_DNA"/>
</dbReference>